<protein>
    <submittedName>
        <fullName evidence="1">Uncharacterized protein</fullName>
    </submittedName>
</protein>
<comment type="caution">
    <text evidence="1">The sequence shown here is derived from an EMBL/GenBank/DDBJ whole genome shotgun (WGS) entry which is preliminary data.</text>
</comment>
<gene>
    <name evidence="1" type="ORF">ACFOOI_01400</name>
</gene>
<organism evidence="1 2">
    <name type="scientific">Lacihabitans lacunae</name>
    <dbReference type="NCBI Taxonomy" id="1028214"/>
    <lineage>
        <taxon>Bacteria</taxon>
        <taxon>Pseudomonadati</taxon>
        <taxon>Bacteroidota</taxon>
        <taxon>Cytophagia</taxon>
        <taxon>Cytophagales</taxon>
        <taxon>Leadbetterellaceae</taxon>
        <taxon>Lacihabitans</taxon>
    </lineage>
</organism>
<reference evidence="2" key="1">
    <citation type="journal article" date="2019" name="Int. J. Syst. Evol. Microbiol.">
        <title>The Global Catalogue of Microorganisms (GCM) 10K type strain sequencing project: providing services to taxonomists for standard genome sequencing and annotation.</title>
        <authorList>
            <consortium name="The Broad Institute Genomics Platform"/>
            <consortium name="The Broad Institute Genome Sequencing Center for Infectious Disease"/>
            <person name="Wu L."/>
            <person name="Ma J."/>
        </authorList>
    </citation>
    <scope>NUCLEOTIDE SEQUENCE [LARGE SCALE GENOMIC DNA]</scope>
    <source>
        <strain evidence="2">CECT 7956</strain>
    </source>
</reference>
<dbReference type="RefSeq" id="WP_379834149.1">
    <property type="nucleotide sequence ID" value="NZ_JBHRYQ010000001.1"/>
</dbReference>
<dbReference type="EMBL" id="JBHRYQ010000001">
    <property type="protein sequence ID" value="MFC3809296.1"/>
    <property type="molecule type" value="Genomic_DNA"/>
</dbReference>
<keyword evidence="2" id="KW-1185">Reference proteome</keyword>
<evidence type="ECO:0000313" key="2">
    <source>
        <dbReference type="Proteomes" id="UP001595616"/>
    </source>
</evidence>
<proteinExistence type="predicted"/>
<evidence type="ECO:0000313" key="1">
    <source>
        <dbReference type="EMBL" id="MFC3809296.1"/>
    </source>
</evidence>
<name>A0ABV7YQM9_9BACT</name>
<sequence length="248" mass="28339">MSFEVLPILDKMLNFYQLPKGMDRFSAYLKILNGDSKADMQVPVSFYNPMGKEHVGEKIQELIDLNAEAIAKEVIDGVNRTLASENLPTFKMVINLADDLKGAWTSKYTCDYDAKFKLNAFLERRFCVPVFWSSEVLSEKIIRDRITQACYRTVFQIKKGTPKTLEEHIDQEAFAYQTSKINPNDTPLLNIDSVISFYSENKNSTDYSLIFNFLYGDAASEELGFKTYGILQANAGSLFAPIRYKFMK</sequence>
<dbReference type="Proteomes" id="UP001595616">
    <property type="component" value="Unassembled WGS sequence"/>
</dbReference>
<accession>A0ABV7YQM9</accession>